<keyword evidence="3" id="KW-1185">Reference proteome</keyword>
<evidence type="ECO:0000313" key="2">
    <source>
        <dbReference type="EMBL" id="WEG09478.1"/>
    </source>
</evidence>
<dbReference type="CDD" id="cd21411">
    <property type="entry name" value="NucC"/>
    <property type="match status" value="1"/>
</dbReference>
<evidence type="ECO:0000313" key="3">
    <source>
        <dbReference type="Proteomes" id="UP001214553"/>
    </source>
</evidence>
<accession>A0ABY8C3Q9</accession>
<dbReference type="Pfam" id="PF20247">
    <property type="entry name" value="DUF6602"/>
    <property type="match status" value="1"/>
</dbReference>
<dbReference type="RefSeq" id="WP_275278802.1">
    <property type="nucleotide sequence ID" value="NZ_CP119108.1"/>
</dbReference>
<dbReference type="Proteomes" id="UP001214553">
    <property type="component" value="Chromosome"/>
</dbReference>
<sequence length="243" mass="26847">MTEPFDLAKAYTAKQNHMLTGLGLMPQFTDHPGAKGDATEEQWTVVLREFLPQRYGVGPIFAIDSLGRRSEQIDIGIFDRQYSPLFFEQGDVRFVPVESVYAVCEVKSRMNKVNLDYARDKVASVRQLHRTSAEIRHAGGTYPPQHPDTKPILGVFLSTDIDWGDIRGAAAVGATTETQPAVLDLGIAVRGGAFDRTDGFTYAPLGQELIWFATRLYRALSRLGTALAIDLDAYYLPLQPPAG</sequence>
<organism evidence="2 3">
    <name type="scientific">Microbacterium horticulturae</name>
    <dbReference type="NCBI Taxonomy" id="3028316"/>
    <lineage>
        <taxon>Bacteria</taxon>
        <taxon>Bacillati</taxon>
        <taxon>Actinomycetota</taxon>
        <taxon>Actinomycetes</taxon>
        <taxon>Micrococcales</taxon>
        <taxon>Microbacteriaceae</taxon>
        <taxon>Microbacterium</taxon>
    </lineage>
</organism>
<name>A0ABY8C3Q9_9MICO</name>
<gene>
    <name evidence="2" type="ORF">PU630_02615</name>
</gene>
<protein>
    <recommendedName>
        <fullName evidence="1">DUF6602 domain-containing protein</fullName>
    </recommendedName>
</protein>
<proteinExistence type="predicted"/>
<dbReference type="InterPro" id="IPR046537">
    <property type="entry name" value="DUF6602"/>
</dbReference>
<dbReference type="EMBL" id="CP119108">
    <property type="protein sequence ID" value="WEG09478.1"/>
    <property type="molecule type" value="Genomic_DNA"/>
</dbReference>
<evidence type="ECO:0000259" key="1">
    <source>
        <dbReference type="Pfam" id="PF20247"/>
    </source>
</evidence>
<reference evidence="2 3" key="1">
    <citation type="submission" date="2023-03" db="EMBL/GenBank/DDBJ databases">
        <title>Genome sequence of Microbacterium sp. KACC 23027.</title>
        <authorList>
            <person name="Kim S."/>
            <person name="Heo J."/>
            <person name="Kwon S.-W."/>
        </authorList>
    </citation>
    <scope>NUCLEOTIDE SEQUENCE [LARGE SCALE GENOMIC DNA]</scope>
    <source>
        <strain evidence="2 3">KACC 23027</strain>
    </source>
</reference>
<feature type="domain" description="DUF6602" evidence="1">
    <location>
        <begin position="27"/>
        <end position="128"/>
    </location>
</feature>